<dbReference type="EC" id="3.2.1.14" evidence="3"/>
<dbReference type="GO" id="GO:0005576">
    <property type="term" value="C:extracellular region"/>
    <property type="evidence" value="ECO:0007669"/>
    <property type="project" value="InterPro"/>
</dbReference>
<sequence length="1224" mass="133453">MNVNRVHSKPARGKIAWIVFLCLTIVASALGLSAPAPHAIAAESNLALGKTAVASSIENEDFIAANAVDGSATTRWASLQGTDPSWIYVDLGSAQSISKIRLNWEAAYAKSYTIQISNDSGAPSSWTDVYSTVNGVGGVEEIDLSVQDARYVRVYGTERGTEYGYSLYDFEVYGPSDAGAAIINASSYPAWSADIAYTAGQRVEYGGITYEAKWWTLGDPPNLSGEWDVWKVIGPAVPGDDGGNSGTPDTIAPTAPSGLAAGNVTQTSVRLTWNASTDNVGVTGYTVYLNGSQAAAVTNTSADISGLTAGTSYSFTVVAKDEAGNQSPASSALLVTTSAANTPPVPTQQSNKIIAYMASWVTWNANDVKPEQLTHINYAFSLVSGGKATLTNQDANNLRTLVGLKSKNPSLKVLVSVGGWGADGFSDAALTDASRTTFADSIVQLIKTHQLDGVDLDWEYPTNSSAGIKARPEDKQNFTLMLSKIREKLDAQGKIDGKTYLLTIAAGASNGYLNGVEIGKITPLLDWINLMTYDFHGSWDKTTGHHTNLYNRDNSVDAAVKLFKNNGVPASKLVIGGAFYGRGWNGVRNSNNGLDQPVTGGGFDPDYNTIVSQYLNKNGYTRYWDNNAQAPYLFNGSSFITYDDPQSLKLKVQYLKNNNLGGIMFWEYSNDRSGELLGAIYSEMTNGAGNGGENGNVNPGENNGTIPTGIGPDGFLKTSGTVIRDRSGTGNIVNLRGTNLGGWMLQEGWMSPLGVKDEWTLRETLTNRFGADTAESLIATYQNAWLTTKDLDNIKSMGMNVVRVPILYLELMDKYGNWKKDPWSKLDWLVKEAGDRGIYVLLDLHGTFGAQNTFDNSGEVNSDPQLWKNPVYQDRTVRLWEGIAAHYKGNPTIAGYDLLNEPDRVSKQQLNAYYDRLYKAIRAIDPDHTIYMEAAWSWNQLDAPSTYGWTNVVYEMHYYAMAGSEASNWNAQNNLVNNALQGIREHQRNWNVPVFVGEFCLFDFNDLWEKFLAGMNESNVSWTNWTYKVSSNYGNWGYFNNNPSPVPNINTDSASTIASKWSKFNTENFRANTTLQNLVKKYTTGTTPPPAPNGYSYLVSQANQQIVSAENYGNDPLVANRASAGDWELFEIITNSDGTLSFKSKVNGKYVTADLNISGKLIARSDTIQQWEKFKKVDLPDGTIALQALANNKYVTVDLNNGAGLVANRDSVGGAWEAFRLRSN</sequence>
<dbReference type="Gene3D" id="3.20.20.80">
    <property type="entry name" value="Glycosidases"/>
    <property type="match status" value="2"/>
</dbReference>
<feature type="domain" description="F5/8 type C" evidence="10">
    <location>
        <begin position="34"/>
        <end position="175"/>
    </location>
</feature>
<evidence type="ECO:0000259" key="10">
    <source>
        <dbReference type="PROSITE" id="PS50022"/>
    </source>
</evidence>
<evidence type="ECO:0000256" key="2">
    <source>
        <dbReference type="ARBA" id="ARBA00009121"/>
    </source>
</evidence>
<dbReference type="SUPFAM" id="SSF51055">
    <property type="entry name" value="Carbohydrate binding domain"/>
    <property type="match status" value="1"/>
</dbReference>
<dbReference type="GO" id="GO:0008843">
    <property type="term" value="F:endochitinase activity"/>
    <property type="evidence" value="ECO:0007669"/>
    <property type="project" value="UniProtKB-EC"/>
</dbReference>
<dbReference type="Pfam" id="PF00041">
    <property type="entry name" value="fn3"/>
    <property type="match status" value="1"/>
</dbReference>
<reference evidence="13" key="1">
    <citation type="submission" date="2023-05" db="EMBL/GenBank/DDBJ databases">
        <title>Comparative genomics of Bacillaceae isolates and their secondary metabolite potential.</title>
        <authorList>
            <person name="Song L."/>
            <person name="Nielsen L.J."/>
            <person name="Mohite O."/>
            <person name="Xu X."/>
            <person name="Weber T."/>
            <person name="Kovacs A.T."/>
        </authorList>
    </citation>
    <scope>NUCLEOTIDE SEQUENCE</scope>
    <source>
        <strain evidence="13">B2_4</strain>
    </source>
</reference>
<dbReference type="Gene3D" id="2.80.10.50">
    <property type="match status" value="1"/>
</dbReference>
<feature type="domain" description="Fibronectin type-III" evidence="11">
    <location>
        <begin position="255"/>
        <end position="340"/>
    </location>
</feature>
<dbReference type="InterPro" id="IPR036573">
    <property type="entry name" value="CBM_sf_5/12"/>
</dbReference>
<evidence type="ECO:0000256" key="3">
    <source>
        <dbReference type="ARBA" id="ARBA00012729"/>
    </source>
</evidence>
<dbReference type="CDD" id="cd06548">
    <property type="entry name" value="GH18_chitinase"/>
    <property type="match status" value="1"/>
</dbReference>
<dbReference type="GO" id="GO:0000272">
    <property type="term" value="P:polysaccharide catabolic process"/>
    <property type="evidence" value="ECO:0007669"/>
    <property type="project" value="UniProtKB-KW"/>
</dbReference>
<dbReference type="SUPFAM" id="SSF49265">
    <property type="entry name" value="Fibronectin type III"/>
    <property type="match status" value="1"/>
</dbReference>
<dbReference type="GO" id="GO:0006032">
    <property type="term" value="P:chitin catabolic process"/>
    <property type="evidence" value="ECO:0007669"/>
    <property type="project" value="UniProtKB-KW"/>
</dbReference>
<dbReference type="InterPro" id="IPR013783">
    <property type="entry name" value="Ig-like_fold"/>
</dbReference>
<evidence type="ECO:0000256" key="9">
    <source>
        <dbReference type="RuleBase" id="RU000489"/>
    </source>
</evidence>
<keyword evidence="8" id="KW-0624">Polysaccharide degradation</keyword>
<accession>A0AA95I133</accession>
<comment type="similarity">
    <text evidence="2">Belongs to the glycosyl hydrolase 18 family. Chitinase class II subfamily.</text>
</comment>
<evidence type="ECO:0000313" key="14">
    <source>
        <dbReference type="Proteomes" id="UP001177943"/>
    </source>
</evidence>
<dbReference type="Pfam" id="PF22633">
    <property type="entry name" value="F5_F8_type_C_2"/>
    <property type="match status" value="1"/>
</dbReference>
<dbReference type="Gene3D" id="2.60.120.260">
    <property type="entry name" value="Galactose-binding domain-like"/>
    <property type="match status" value="1"/>
</dbReference>
<dbReference type="SMART" id="SM00495">
    <property type="entry name" value="ChtBD3"/>
    <property type="match status" value="1"/>
</dbReference>
<dbReference type="KEGG" id="pwn:QNH46_16865"/>
<proteinExistence type="inferred from homology"/>
<keyword evidence="5" id="KW-0146">Chitin degradation</keyword>
<dbReference type="PROSITE" id="PS50853">
    <property type="entry name" value="FN3"/>
    <property type="match status" value="1"/>
</dbReference>
<dbReference type="CDD" id="cd00063">
    <property type="entry name" value="FN3"/>
    <property type="match status" value="1"/>
</dbReference>
<dbReference type="PANTHER" id="PTHR11177:SF317">
    <property type="entry name" value="CHITINASE 12-RELATED"/>
    <property type="match status" value="1"/>
</dbReference>
<dbReference type="InterPro" id="IPR001579">
    <property type="entry name" value="Glyco_hydro_18_chit_AS"/>
</dbReference>
<dbReference type="InterPro" id="IPR011583">
    <property type="entry name" value="Chitinase_II/V-like_cat"/>
</dbReference>
<dbReference type="InterPro" id="IPR029070">
    <property type="entry name" value="Chitinase_insertion_sf"/>
</dbReference>
<dbReference type="InterPro" id="IPR003961">
    <property type="entry name" value="FN3_dom"/>
</dbReference>
<dbReference type="InterPro" id="IPR008979">
    <property type="entry name" value="Galactose-bd-like_sf"/>
</dbReference>
<keyword evidence="6" id="KW-0119">Carbohydrate metabolism</keyword>
<dbReference type="RefSeq" id="WP_283925295.1">
    <property type="nucleotide sequence ID" value="NZ_CP126084.1"/>
</dbReference>
<evidence type="ECO:0000259" key="12">
    <source>
        <dbReference type="PROSITE" id="PS51910"/>
    </source>
</evidence>
<evidence type="ECO:0000256" key="4">
    <source>
        <dbReference type="ARBA" id="ARBA00022801"/>
    </source>
</evidence>
<dbReference type="InterPro" id="IPR017853">
    <property type="entry name" value="GH"/>
</dbReference>
<dbReference type="Pfam" id="PF02839">
    <property type="entry name" value="CBM_5_12"/>
    <property type="match status" value="1"/>
</dbReference>
<dbReference type="Gene3D" id="3.10.50.10">
    <property type="match status" value="1"/>
</dbReference>
<dbReference type="SUPFAM" id="SSF50405">
    <property type="entry name" value="Actin-crosslinking proteins"/>
    <property type="match status" value="1"/>
</dbReference>
<dbReference type="GO" id="GO:0008061">
    <property type="term" value="F:chitin binding"/>
    <property type="evidence" value="ECO:0007669"/>
    <property type="project" value="InterPro"/>
</dbReference>
<organism evidence="13 14">
    <name type="scientific">Paenibacillus woosongensis</name>
    <dbReference type="NCBI Taxonomy" id="307580"/>
    <lineage>
        <taxon>Bacteria</taxon>
        <taxon>Bacillati</taxon>
        <taxon>Bacillota</taxon>
        <taxon>Bacilli</taxon>
        <taxon>Bacillales</taxon>
        <taxon>Paenibacillaceae</taxon>
        <taxon>Paenibacillus</taxon>
    </lineage>
</organism>
<evidence type="ECO:0000313" key="13">
    <source>
        <dbReference type="EMBL" id="WHX47805.1"/>
    </source>
</evidence>
<evidence type="ECO:0000256" key="5">
    <source>
        <dbReference type="ARBA" id="ARBA00023024"/>
    </source>
</evidence>
<dbReference type="Gene3D" id="2.10.10.20">
    <property type="entry name" value="Carbohydrate-binding module superfamily 5/12"/>
    <property type="match status" value="1"/>
</dbReference>
<evidence type="ECO:0000256" key="7">
    <source>
        <dbReference type="ARBA" id="ARBA00023295"/>
    </source>
</evidence>
<dbReference type="Gene3D" id="2.60.40.10">
    <property type="entry name" value="Immunoglobulins"/>
    <property type="match status" value="1"/>
</dbReference>
<dbReference type="CDD" id="cd00257">
    <property type="entry name" value="beta-trefoil_FSCN-like"/>
    <property type="match status" value="1"/>
</dbReference>
<dbReference type="PANTHER" id="PTHR11177">
    <property type="entry name" value="CHITINASE"/>
    <property type="match status" value="1"/>
</dbReference>
<protein>
    <recommendedName>
        <fullName evidence="3">chitinase</fullName>
        <ecNumber evidence="3">3.2.1.14</ecNumber>
    </recommendedName>
</protein>
<evidence type="ECO:0000256" key="1">
    <source>
        <dbReference type="ARBA" id="ARBA00000822"/>
    </source>
</evidence>
<evidence type="ECO:0000259" key="11">
    <source>
        <dbReference type="PROSITE" id="PS50853"/>
    </source>
</evidence>
<dbReference type="PROSITE" id="PS01095">
    <property type="entry name" value="GH18_1"/>
    <property type="match status" value="1"/>
</dbReference>
<dbReference type="AlphaFoldDB" id="A0AA95I133"/>
<dbReference type="Pfam" id="PF00150">
    <property type="entry name" value="Cellulase"/>
    <property type="match status" value="1"/>
</dbReference>
<dbReference type="SUPFAM" id="SSF49785">
    <property type="entry name" value="Galactose-binding domain-like"/>
    <property type="match status" value="1"/>
</dbReference>
<dbReference type="InterPro" id="IPR008999">
    <property type="entry name" value="Actin-crosslinking"/>
</dbReference>
<dbReference type="GO" id="GO:0030246">
    <property type="term" value="F:carbohydrate binding"/>
    <property type="evidence" value="ECO:0007669"/>
    <property type="project" value="InterPro"/>
</dbReference>
<dbReference type="PROSITE" id="PS50022">
    <property type="entry name" value="FA58C_3"/>
    <property type="match status" value="1"/>
</dbReference>
<evidence type="ECO:0000256" key="8">
    <source>
        <dbReference type="ARBA" id="ARBA00023326"/>
    </source>
</evidence>
<comment type="catalytic activity">
    <reaction evidence="1">
        <text>Random endo-hydrolysis of N-acetyl-beta-D-glucosaminide (1-&gt;4)-beta-linkages in chitin and chitodextrins.</text>
        <dbReference type="EC" id="3.2.1.14"/>
    </reaction>
</comment>
<dbReference type="Proteomes" id="UP001177943">
    <property type="component" value="Chromosome"/>
</dbReference>
<evidence type="ECO:0000256" key="6">
    <source>
        <dbReference type="ARBA" id="ARBA00023277"/>
    </source>
</evidence>
<keyword evidence="7 9" id="KW-0326">Glycosidase</keyword>
<dbReference type="SMART" id="SM00060">
    <property type="entry name" value="FN3"/>
    <property type="match status" value="1"/>
</dbReference>
<name>A0AA95I133_9BACL</name>
<dbReference type="CDD" id="cd12215">
    <property type="entry name" value="ChiC_BD"/>
    <property type="match status" value="1"/>
</dbReference>
<dbReference type="InterPro" id="IPR003610">
    <property type="entry name" value="CBM5/12"/>
</dbReference>
<dbReference type="SUPFAM" id="SSF54556">
    <property type="entry name" value="Chitinase insertion domain"/>
    <property type="match status" value="1"/>
</dbReference>
<dbReference type="PROSITE" id="PS51910">
    <property type="entry name" value="GH18_2"/>
    <property type="match status" value="1"/>
</dbReference>
<feature type="domain" description="GH18" evidence="12">
    <location>
        <begin position="351"/>
        <end position="687"/>
    </location>
</feature>
<dbReference type="SMART" id="SM00636">
    <property type="entry name" value="Glyco_18"/>
    <property type="match status" value="1"/>
</dbReference>
<dbReference type="InterPro" id="IPR036116">
    <property type="entry name" value="FN3_sf"/>
</dbReference>
<dbReference type="InterPro" id="IPR050314">
    <property type="entry name" value="Glycosyl_Hydrlase_18"/>
</dbReference>
<dbReference type="InterPro" id="IPR001547">
    <property type="entry name" value="Glyco_hydro_5"/>
</dbReference>
<dbReference type="EMBL" id="CP126084">
    <property type="protein sequence ID" value="WHX47805.1"/>
    <property type="molecule type" value="Genomic_DNA"/>
</dbReference>
<dbReference type="InterPro" id="IPR000421">
    <property type="entry name" value="FA58C"/>
</dbReference>
<dbReference type="SUPFAM" id="SSF51445">
    <property type="entry name" value="(Trans)glycosidases"/>
    <property type="match status" value="2"/>
</dbReference>
<gene>
    <name evidence="13" type="ORF">QNH46_16865</name>
</gene>
<dbReference type="InterPro" id="IPR001223">
    <property type="entry name" value="Glyco_hydro18_cat"/>
</dbReference>
<keyword evidence="4 9" id="KW-0378">Hydrolase</keyword>
<dbReference type="Pfam" id="PF00704">
    <property type="entry name" value="Glyco_hydro_18"/>
    <property type="match status" value="1"/>
</dbReference>